<feature type="signal peptide" evidence="2">
    <location>
        <begin position="1"/>
        <end position="22"/>
    </location>
</feature>
<reference evidence="3 4" key="1">
    <citation type="journal article" date="2003" name="DNA Res.">
        <title>Complete genome structure of Gloeobacter violaceus PCC 7421, a cyanobacterium that lacks thylakoids.</title>
        <authorList>
            <person name="Nakamura Y."/>
            <person name="Kaneko T."/>
            <person name="Sato S."/>
            <person name="Mimuro M."/>
            <person name="Miyashita H."/>
            <person name="Tsuchiya T."/>
            <person name="Sasamoto S."/>
            <person name="Watanabe A."/>
            <person name="Kawashima K."/>
            <person name="Kishida Y."/>
            <person name="Kiyokawa C."/>
            <person name="Kohara M."/>
            <person name="Matsumoto M."/>
            <person name="Matsuno A."/>
            <person name="Nakazaki N."/>
            <person name="Shimpo S."/>
            <person name="Takeuchi C."/>
            <person name="Yamada M."/>
            <person name="Tabata S."/>
        </authorList>
    </citation>
    <scope>NUCLEOTIDE SEQUENCE [LARGE SCALE GENOMIC DNA]</scope>
    <source>
        <strain evidence="4">ATCC 29082 / PCC 7421</strain>
    </source>
</reference>
<evidence type="ECO:0000256" key="1">
    <source>
        <dbReference type="SAM" id="MobiDB-lite"/>
    </source>
</evidence>
<feature type="compositionally biased region" description="Polar residues" evidence="1">
    <location>
        <begin position="167"/>
        <end position="178"/>
    </location>
</feature>
<accession>Q7NIE0</accession>
<protein>
    <submittedName>
        <fullName evidence="3">Gll2243 protein</fullName>
    </submittedName>
</protein>
<proteinExistence type="predicted"/>
<feature type="compositionally biased region" description="Polar residues" evidence="1">
    <location>
        <begin position="81"/>
        <end position="124"/>
    </location>
</feature>
<evidence type="ECO:0000313" key="3">
    <source>
        <dbReference type="EMBL" id="BAC90184.1"/>
    </source>
</evidence>
<keyword evidence="4" id="KW-1185">Reference proteome</keyword>
<dbReference type="Proteomes" id="UP000000557">
    <property type="component" value="Chromosome"/>
</dbReference>
<sequence>MKTHIAGLLALGLLLSAAPGMAQTTTPYGGSSSTTPSNPRSNPTTDESGPRSTEPRTDATPSAGTPAAERPGSSMDPMTRPGSSMDSKNKMQPTTPSSGNPRSNPMNDKSGPTSEPRTDATPSAGTPAAERPNTSMDPMKPDTSTKKSNKTSSGMGKSSDRVDVTRTTDLPESQSRSNDAVIADPPSGVSNTDPNLQPKSTTRPAGEPKPKP</sequence>
<dbReference type="OrthoDB" id="9931611at2"/>
<name>Q7NIE0_GLOVI</name>
<reference evidence="3 4" key="2">
    <citation type="journal article" date="2003" name="DNA Res.">
        <title>Complete genome structure of Gloeobacter violaceus PCC 7421, a cyanobacterium that lacks thylakoids (supplement).</title>
        <authorList>
            <person name="Nakamura Y."/>
            <person name="Kaneko T."/>
            <person name="Sato S."/>
            <person name="Mimuro M."/>
            <person name="Miyashita H."/>
            <person name="Tsuchiya T."/>
            <person name="Sasamoto S."/>
            <person name="Watanabe A."/>
            <person name="Kawashima K."/>
            <person name="Kishida Y."/>
            <person name="Kiyokawa C."/>
            <person name="Kohara M."/>
            <person name="Matsumoto M."/>
            <person name="Matsuno A."/>
            <person name="Nakazaki N."/>
            <person name="Shimpo S."/>
            <person name="Takeuchi C."/>
            <person name="Yamada M."/>
            <person name="Tabata S."/>
        </authorList>
    </citation>
    <scope>NUCLEOTIDE SEQUENCE [LARGE SCALE GENOMIC DNA]</scope>
    <source>
        <strain evidence="4">ATCC 29082 / PCC 7421</strain>
    </source>
</reference>
<dbReference type="EMBL" id="BA000045">
    <property type="protein sequence ID" value="BAC90184.1"/>
    <property type="molecule type" value="Genomic_DNA"/>
</dbReference>
<organism evidence="3 4">
    <name type="scientific">Gloeobacter violaceus (strain ATCC 29082 / PCC 7421)</name>
    <dbReference type="NCBI Taxonomy" id="251221"/>
    <lineage>
        <taxon>Bacteria</taxon>
        <taxon>Bacillati</taxon>
        <taxon>Cyanobacteriota</taxon>
        <taxon>Cyanophyceae</taxon>
        <taxon>Gloeobacterales</taxon>
        <taxon>Gloeobacteraceae</taxon>
        <taxon>Gloeobacter</taxon>
    </lineage>
</organism>
<feature type="chain" id="PRO_5004289029" evidence="2">
    <location>
        <begin position="23"/>
        <end position="212"/>
    </location>
</feature>
<dbReference type="KEGG" id="gvi:gll2243"/>
<dbReference type="EnsemblBacteria" id="BAC90184">
    <property type="protein sequence ID" value="BAC90184"/>
    <property type="gene ID" value="BAC90184"/>
</dbReference>
<dbReference type="HOGENOM" id="CLU_1459356_0_0_3"/>
<feature type="compositionally biased region" description="Low complexity" evidence="1">
    <location>
        <begin position="21"/>
        <end position="45"/>
    </location>
</feature>
<feature type="region of interest" description="Disordered" evidence="1">
    <location>
        <begin position="21"/>
        <end position="212"/>
    </location>
</feature>
<keyword evidence="2" id="KW-0732">Signal</keyword>
<evidence type="ECO:0000313" key="4">
    <source>
        <dbReference type="Proteomes" id="UP000000557"/>
    </source>
</evidence>
<dbReference type="RefSeq" id="WP_011142240.1">
    <property type="nucleotide sequence ID" value="NC_005125.1"/>
</dbReference>
<evidence type="ECO:0000256" key="2">
    <source>
        <dbReference type="SAM" id="SignalP"/>
    </source>
</evidence>
<dbReference type="AlphaFoldDB" id="Q7NIE0"/>
<feature type="compositionally biased region" description="Polar residues" evidence="1">
    <location>
        <begin position="188"/>
        <end position="203"/>
    </location>
</feature>
<gene>
    <name evidence="3" type="ordered locus">gll2243</name>
</gene>
<dbReference type="InParanoid" id="Q7NIE0"/>